<evidence type="ECO:0000256" key="2">
    <source>
        <dbReference type="ARBA" id="ARBA00049988"/>
    </source>
</evidence>
<dbReference type="Proteomes" id="UP000188929">
    <property type="component" value="Unassembled WGS sequence"/>
</dbReference>
<accession>A0A1V2IK81</accession>
<dbReference type="SUPFAM" id="SSF47598">
    <property type="entry name" value="Ribbon-helix-helix"/>
    <property type="match status" value="1"/>
</dbReference>
<name>A0A1V2IK81_9ACTN</name>
<dbReference type="EMBL" id="MOMC01000003">
    <property type="protein sequence ID" value="ONH33604.1"/>
    <property type="molecule type" value="Genomic_DNA"/>
</dbReference>
<dbReference type="InterPro" id="IPR014795">
    <property type="entry name" value="TacA_1-like"/>
</dbReference>
<evidence type="ECO:0000313" key="4">
    <source>
        <dbReference type="Proteomes" id="UP000188929"/>
    </source>
</evidence>
<dbReference type="GO" id="GO:0006355">
    <property type="term" value="P:regulation of DNA-templated transcription"/>
    <property type="evidence" value="ECO:0007669"/>
    <property type="project" value="InterPro"/>
</dbReference>
<keyword evidence="1" id="KW-1277">Toxin-antitoxin system</keyword>
<organism evidence="3 4">
    <name type="scientific">Pseudofrankia asymbiotica</name>
    <dbReference type="NCBI Taxonomy" id="1834516"/>
    <lineage>
        <taxon>Bacteria</taxon>
        <taxon>Bacillati</taxon>
        <taxon>Actinomycetota</taxon>
        <taxon>Actinomycetes</taxon>
        <taxon>Frankiales</taxon>
        <taxon>Frankiaceae</taxon>
        <taxon>Pseudofrankia</taxon>
    </lineage>
</organism>
<protein>
    <submittedName>
        <fullName evidence="3">Uncharacterized protein</fullName>
    </submittedName>
</protein>
<comment type="similarity">
    <text evidence="2">Belongs to the TacA antitoxin family.</text>
</comment>
<dbReference type="STRING" id="1834516.BL253_00870"/>
<dbReference type="Gene3D" id="1.20.5.780">
    <property type="entry name" value="Single helix bin"/>
    <property type="match status" value="1"/>
</dbReference>
<dbReference type="InterPro" id="IPR010985">
    <property type="entry name" value="Ribbon_hlx_hlx"/>
</dbReference>
<dbReference type="Pfam" id="PF08681">
    <property type="entry name" value="TacA1"/>
    <property type="match status" value="1"/>
</dbReference>
<evidence type="ECO:0000313" key="3">
    <source>
        <dbReference type="EMBL" id="ONH33604.1"/>
    </source>
</evidence>
<sequence>MTDELTDRAASPANETVSDFARTAVEERAAAIIREHDLVTRASPDFFDDLLAALDAPPAEPNDALSLGAALLDTIITERR</sequence>
<evidence type="ECO:0000256" key="1">
    <source>
        <dbReference type="ARBA" id="ARBA00022649"/>
    </source>
</evidence>
<reference evidence="4" key="1">
    <citation type="submission" date="2016-10" db="EMBL/GenBank/DDBJ databases">
        <title>Frankia sp. NRRL B-16386 Genome sequencing.</title>
        <authorList>
            <person name="Ghodhbane-Gtari F."/>
            <person name="Swanson E."/>
            <person name="Gueddou A."/>
            <person name="Hezbri K."/>
            <person name="Ktari K."/>
            <person name="Nouioui I."/>
            <person name="Morris K."/>
            <person name="Simpson S."/>
            <person name="Abebe-Akele F."/>
            <person name="Thomas K."/>
            <person name="Gtari M."/>
            <person name="Tisa L.S."/>
        </authorList>
    </citation>
    <scope>NUCLEOTIDE SEQUENCE [LARGE SCALE GENOMIC DNA]</scope>
    <source>
        <strain evidence="4">NRRL B-16386</strain>
    </source>
</reference>
<dbReference type="AlphaFoldDB" id="A0A1V2IK81"/>
<keyword evidence="4" id="KW-1185">Reference proteome</keyword>
<comment type="caution">
    <text evidence="3">The sequence shown here is derived from an EMBL/GenBank/DDBJ whole genome shotgun (WGS) entry which is preliminary data.</text>
</comment>
<proteinExistence type="inferred from homology"/>
<gene>
    <name evidence="3" type="ORF">BL253_00870</name>
</gene>